<sequence>MLIDFSCSRPPMSLTLTVTCQTISLYSSSVGLSNPILLTGSVAFISRTCGSYNHHALSLFLAPVHSVLEKGEACTTWLSKWNNKSFGNCLEDCLYKARGDLGADAFGDFVTILWEIWNAGNRFVFAHRDHNPTTLSKQALAFVKHFRHIREHESTLSASHPSYAATA</sequence>
<evidence type="ECO:0000313" key="2">
    <source>
        <dbReference type="Proteomes" id="UP001153076"/>
    </source>
</evidence>
<organism evidence="1 2">
    <name type="scientific">Carnegiea gigantea</name>
    <dbReference type="NCBI Taxonomy" id="171969"/>
    <lineage>
        <taxon>Eukaryota</taxon>
        <taxon>Viridiplantae</taxon>
        <taxon>Streptophyta</taxon>
        <taxon>Embryophyta</taxon>
        <taxon>Tracheophyta</taxon>
        <taxon>Spermatophyta</taxon>
        <taxon>Magnoliopsida</taxon>
        <taxon>eudicotyledons</taxon>
        <taxon>Gunneridae</taxon>
        <taxon>Pentapetalae</taxon>
        <taxon>Caryophyllales</taxon>
        <taxon>Cactineae</taxon>
        <taxon>Cactaceae</taxon>
        <taxon>Cactoideae</taxon>
        <taxon>Echinocereeae</taxon>
        <taxon>Carnegiea</taxon>
    </lineage>
</organism>
<comment type="caution">
    <text evidence="1">The sequence shown here is derived from an EMBL/GenBank/DDBJ whole genome shotgun (WGS) entry which is preliminary data.</text>
</comment>
<keyword evidence="2" id="KW-1185">Reference proteome</keyword>
<dbReference type="Proteomes" id="UP001153076">
    <property type="component" value="Unassembled WGS sequence"/>
</dbReference>
<dbReference type="AlphaFoldDB" id="A0A9Q1KKA4"/>
<dbReference type="EMBL" id="JAKOGI010000099">
    <property type="protein sequence ID" value="KAJ8444399.1"/>
    <property type="molecule type" value="Genomic_DNA"/>
</dbReference>
<protein>
    <submittedName>
        <fullName evidence="1">Uncharacterized protein</fullName>
    </submittedName>
</protein>
<name>A0A9Q1KKA4_9CARY</name>
<evidence type="ECO:0000313" key="1">
    <source>
        <dbReference type="EMBL" id="KAJ8444399.1"/>
    </source>
</evidence>
<accession>A0A9Q1KKA4</accession>
<reference evidence="1" key="1">
    <citation type="submission" date="2022-04" db="EMBL/GenBank/DDBJ databases">
        <title>Carnegiea gigantea Genome sequencing and assembly v2.</title>
        <authorList>
            <person name="Copetti D."/>
            <person name="Sanderson M.J."/>
            <person name="Burquez A."/>
            <person name="Wojciechowski M.F."/>
        </authorList>
    </citation>
    <scope>NUCLEOTIDE SEQUENCE</scope>
    <source>
        <strain evidence="1">SGP5-SGP5p</strain>
        <tissue evidence="1">Aerial part</tissue>
    </source>
</reference>
<gene>
    <name evidence="1" type="ORF">Cgig2_026603</name>
</gene>
<proteinExistence type="predicted"/>